<sequence length="72" mass="8100">GSQTLGTREQGVLPLFARPEGVTYYTWTPSPTNLKTIASRHTNTSAQIHTSKRRDHKFSAKHNRHGAERGEQ</sequence>
<gene>
    <name evidence="2" type="ORF">TSAR_014164</name>
</gene>
<comment type="caution">
    <text evidence="2">The sequence shown here is derived from an EMBL/GenBank/DDBJ whole genome shotgun (WGS) entry which is preliminary data.</text>
</comment>
<name>A0A232EGE3_9HYME</name>
<evidence type="ECO:0000313" key="3">
    <source>
        <dbReference type="Proteomes" id="UP000215335"/>
    </source>
</evidence>
<protein>
    <submittedName>
        <fullName evidence="2">Uncharacterized protein</fullName>
    </submittedName>
</protein>
<dbReference type="AlphaFoldDB" id="A0A232EGE3"/>
<dbReference type="EMBL" id="NNAY01004772">
    <property type="protein sequence ID" value="OXU17435.1"/>
    <property type="molecule type" value="Genomic_DNA"/>
</dbReference>
<feature type="region of interest" description="Disordered" evidence="1">
    <location>
        <begin position="41"/>
        <end position="72"/>
    </location>
</feature>
<proteinExistence type="predicted"/>
<evidence type="ECO:0000313" key="2">
    <source>
        <dbReference type="EMBL" id="OXU17435.1"/>
    </source>
</evidence>
<dbReference type="Proteomes" id="UP000215335">
    <property type="component" value="Unassembled WGS sequence"/>
</dbReference>
<organism evidence="2 3">
    <name type="scientific">Trichomalopsis sarcophagae</name>
    <dbReference type="NCBI Taxonomy" id="543379"/>
    <lineage>
        <taxon>Eukaryota</taxon>
        <taxon>Metazoa</taxon>
        <taxon>Ecdysozoa</taxon>
        <taxon>Arthropoda</taxon>
        <taxon>Hexapoda</taxon>
        <taxon>Insecta</taxon>
        <taxon>Pterygota</taxon>
        <taxon>Neoptera</taxon>
        <taxon>Endopterygota</taxon>
        <taxon>Hymenoptera</taxon>
        <taxon>Apocrita</taxon>
        <taxon>Proctotrupomorpha</taxon>
        <taxon>Chalcidoidea</taxon>
        <taxon>Pteromalidae</taxon>
        <taxon>Pteromalinae</taxon>
        <taxon>Trichomalopsis</taxon>
    </lineage>
</organism>
<feature type="non-terminal residue" evidence="2">
    <location>
        <position position="1"/>
    </location>
</feature>
<accession>A0A232EGE3</accession>
<keyword evidence="3" id="KW-1185">Reference proteome</keyword>
<evidence type="ECO:0000256" key="1">
    <source>
        <dbReference type="SAM" id="MobiDB-lite"/>
    </source>
</evidence>
<feature type="compositionally biased region" description="Basic residues" evidence="1">
    <location>
        <begin position="50"/>
        <end position="64"/>
    </location>
</feature>
<reference evidence="2 3" key="1">
    <citation type="journal article" date="2017" name="Curr. Biol.">
        <title>The Evolution of Venom by Co-option of Single-Copy Genes.</title>
        <authorList>
            <person name="Martinson E.O."/>
            <person name="Mrinalini"/>
            <person name="Kelkar Y.D."/>
            <person name="Chang C.H."/>
            <person name="Werren J.H."/>
        </authorList>
    </citation>
    <scope>NUCLEOTIDE SEQUENCE [LARGE SCALE GENOMIC DNA]</scope>
    <source>
        <strain evidence="2 3">Alberta</strain>
        <tissue evidence="2">Whole body</tissue>
    </source>
</reference>